<gene>
    <name evidence="1" type="ORF">FHX59_005770</name>
</gene>
<dbReference type="Proteomes" id="UP000533533">
    <property type="component" value="Unassembled WGS sequence"/>
</dbReference>
<accession>A0ABR6FV34</accession>
<dbReference type="RefSeq" id="WP_260175879.1">
    <property type="nucleotide sequence ID" value="NZ_JACHVZ010000018.1"/>
</dbReference>
<reference evidence="1 2" key="1">
    <citation type="submission" date="2020-08" db="EMBL/GenBank/DDBJ databases">
        <title>Genomic Encyclopedia of Type Strains, Phase IV (KMG-V): Genome sequencing to study the core and pangenomes of soil and plant-associated prokaryotes.</title>
        <authorList>
            <person name="Whitman W."/>
        </authorList>
    </citation>
    <scope>NUCLEOTIDE SEQUENCE [LARGE SCALE GENOMIC DNA]</scope>
    <source>
        <strain evidence="1 2">SRMrh-85</strain>
    </source>
</reference>
<dbReference type="InterPro" id="IPR010982">
    <property type="entry name" value="Lambda_DNA-bd_dom_sf"/>
</dbReference>
<dbReference type="InterPro" id="IPR001387">
    <property type="entry name" value="Cro/C1-type_HTH"/>
</dbReference>
<name>A0ABR6FV34_9BURK</name>
<keyword evidence="2" id="KW-1185">Reference proteome</keyword>
<evidence type="ECO:0000313" key="1">
    <source>
        <dbReference type="EMBL" id="MBB2931300.1"/>
    </source>
</evidence>
<comment type="caution">
    <text evidence="1">The sequence shown here is derived from an EMBL/GenBank/DDBJ whole genome shotgun (WGS) entry which is preliminary data.</text>
</comment>
<dbReference type="EMBL" id="JACHVZ010000018">
    <property type="protein sequence ID" value="MBB2931300.1"/>
    <property type="molecule type" value="Genomic_DNA"/>
</dbReference>
<sequence length="297" mass="32491">MASMPPSPDDTGSKPCPLVTDLKALGQAVQRTRLASELTLLDAADYIGVTVNVLTRIEAGRSVGTVHLFKVLKEFGLATLIMSRADADDALLAVGHTVNWLEIAAKQSATRTTGTKPVLIPERTTPTLFVDYDGTLHAGHAYIGDKGKITLDSGRPLFEFAPILAEILQPYPAVEIVLTTSWLQRLPTTQVTAYLPPDLARRVVDTTRDMKPRFSYLRNGSGRTDVIASYAMGKGLRNWLALDDSVFYAHLFGREPGELAGNFVLLDPALGISDEKALKRLRRWLTDSDDRQASTDE</sequence>
<organism evidence="1 2">
    <name type="scientific">Paraburkholderia silvatlantica</name>
    <dbReference type="NCBI Taxonomy" id="321895"/>
    <lineage>
        <taxon>Bacteria</taxon>
        <taxon>Pseudomonadati</taxon>
        <taxon>Pseudomonadota</taxon>
        <taxon>Betaproteobacteria</taxon>
        <taxon>Burkholderiales</taxon>
        <taxon>Burkholderiaceae</taxon>
        <taxon>Paraburkholderia</taxon>
    </lineage>
</organism>
<dbReference type="CDD" id="cd00093">
    <property type="entry name" value="HTH_XRE"/>
    <property type="match status" value="1"/>
</dbReference>
<evidence type="ECO:0000313" key="2">
    <source>
        <dbReference type="Proteomes" id="UP000533533"/>
    </source>
</evidence>
<dbReference type="Gene3D" id="1.10.260.40">
    <property type="entry name" value="lambda repressor-like DNA-binding domains"/>
    <property type="match status" value="1"/>
</dbReference>
<protein>
    <submittedName>
        <fullName evidence="1">Transcriptional regulator with XRE-family HTH domain</fullName>
    </submittedName>
</protein>
<dbReference type="Pfam" id="PF18143">
    <property type="entry name" value="HAD_SAK_2"/>
    <property type="match status" value="1"/>
</dbReference>
<dbReference type="SUPFAM" id="SSF47413">
    <property type="entry name" value="lambda repressor-like DNA-binding domains"/>
    <property type="match status" value="1"/>
</dbReference>
<proteinExistence type="predicted"/>